<evidence type="ECO:0000313" key="4">
    <source>
        <dbReference type="EMBL" id="PWA10689.1"/>
    </source>
</evidence>
<protein>
    <submittedName>
        <fullName evidence="4">NADPH:quinone oxidoreductase</fullName>
    </submittedName>
</protein>
<dbReference type="SMART" id="SM00829">
    <property type="entry name" value="PKS_ER"/>
    <property type="match status" value="1"/>
</dbReference>
<evidence type="ECO:0000256" key="1">
    <source>
        <dbReference type="ARBA" id="ARBA00022857"/>
    </source>
</evidence>
<dbReference type="SUPFAM" id="SSF50129">
    <property type="entry name" value="GroES-like"/>
    <property type="match status" value="1"/>
</dbReference>
<name>A0A2U1K0I9_9BACI</name>
<keyword evidence="1" id="KW-0521">NADP</keyword>
<dbReference type="RefSeq" id="WP_116554953.1">
    <property type="nucleotide sequence ID" value="NZ_QCZG01000021.1"/>
</dbReference>
<dbReference type="InterPro" id="IPR011032">
    <property type="entry name" value="GroES-like_sf"/>
</dbReference>
<dbReference type="GO" id="GO:0070402">
    <property type="term" value="F:NADPH binding"/>
    <property type="evidence" value="ECO:0007669"/>
    <property type="project" value="TreeGrafter"/>
</dbReference>
<organism evidence="4 5">
    <name type="scientific">Pueribacillus theae</name>
    <dbReference type="NCBI Taxonomy" id="2171751"/>
    <lineage>
        <taxon>Bacteria</taxon>
        <taxon>Bacillati</taxon>
        <taxon>Bacillota</taxon>
        <taxon>Bacilli</taxon>
        <taxon>Bacillales</taxon>
        <taxon>Bacillaceae</taxon>
        <taxon>Pueribacillus</taxon>
    </lineage>
</organism>
<proteinExistence type="predicted"/>
<dbReference type="PANTHER" id="PTHR48106">
    <property type="entry name" value="QUINONE OXIDOREDUCTASE PIG3-RELATED"/>
    <property type="match status" value="1"/>
</dbReference>
<dbReference type="Gene3D" id="3.40.50.720">
    <property type="entry name" value="NAD(P)-binding Rossmann-like Domain"/>
    <property type="match status" value="1"/>
</dbReference>
<dbReference type="PANTHER" id="PTHR48106:SF18">
    <property type="entry name" value="QUINONE OXIDOREDUCTASE PIG3"/>
    <property type="match status" value="1"/>
</dbReference>
<comment type="caution">
    <text evidence="4">The sequence shown here is derived from an EMBL/GenBank/DDBJ whole genome shotgun (WGS) entry which is preliminary data.</text>
</comment>
<dbReference type="InterPro" id="IPR014189">
    <property type="entry name" value="Quinone_OxRdtase_PIG3"/>
</dbReference>
<dbReference type="Gene3D" id="3.90.180.10">
    <property type="entry name" value="Medium-chain alcohol dehydrogenases, catalytic domain"/>
    <property type="match status" value="1"/>
</dbReference>
<dbReference type="InterPro" id="IPR013149">
    <property type="entry name" value="ADH-like_C"/>
</dbReference>
<dbReference type="GO" id="GO:0016651">
    <property type="term" value="F:oxidoreductase activity, acting on NAD(P)H"/>
    <property type="evidence" value="ECO:0007669"/>
    <property type="project" value="TreeGrafter"/>
</dbReference>
<accession>A0A2U1K0I9</accession>
<dbReference type="Pfam" id="PF00107">
    <property type="entry name" value="ADH_zinc_N"/>
    <property type="match status" value="1"/>
</dbReference>
<dbReference type="InterPro" id="IPR020843">
    <property type="entry name" value="ER"/>
</dbReference>
<keyword evidence="5" id="KW-1185">Reference proteome</keyword>
<dbReference type="NCBIfam" id="TIGR02824">
    <property type="entry name" value="quinone_pig3"/>
    <property type="match status" value="1"/>
</dbReference>
<dbReference type="Pfam" id="PF08240">
    <property type="entry name" value="ADH_N"/>
    <property type="match status" value="1"/>
</dbReference>
<dbReference type="InterPro" id="IPR013154">
    <property type="entry name" value="ADH-like_N"/>
</dbReference>
<dbReference type="OrthoDB" id="9792162at2"/>
<dbReference type="AlphaFoldDB" id="A0A2U1K0I9"/>
<feature type="domain" description="Enoyl reductase (ER)" evidence="3">
    <location>
        <begin position="10"/>
        <end position="324"/>
    </location>
</feature>
<keyword evidence="2" id="KW-0560">Oxidoreductase</keyword>
<gene>
    <name evidence="4" type="ORF">DCC39_11025</name>
</gene>
<dbReference type="InterPro" id="IPR036291">
    <property type="entry name" value="NAD(P)-bd_dom_sf"/>
</dbReference>
<dbReference type="SUPFAM" id="SSF51735">
    <property type="entry name" value="NAD(P)-binding Rossmann-fold domains"/>
    <property type="match status" value="1"/>
</dbReference>
<evidence type="ECO:0000256" key="2">
    <source>
        <dbReference type="ARBA" id="ARBA00023002"/>
    </source>
</evidence>
<dbReference type="CDD" id="cd05276">
    <property type="entry name" value="p53_inducible_oxidoreductase"/>
    <property type="match status" value="1"/>
</dbReference>
<sequence length="330" mass="35620">MKAVVMKEPGNPGVLHIGESETPEIKSGEVLIRVKATALNRADLLQRKGMYPPPKGASDILGLEAAGEVAEVGPNVTRLKKGDRVCALLPGGGYAEFAAIPAEMAMIIPENLSYEEAAGIPEVFLTAYSNLFILGRLKAGDDVLVHAGASGVGTAAIQLIREAGARVIVTAGSDEKIERCLELGAAAGWNYNNGPFREWVKEQTEGRGVDIILDFVGAPYFQDNLRSLAVDGRLIIVGTMGGIHVDNLNLGFILRSRLQIIGTALRSRSPETKIEFTKSFVDFAMERFKDGRLKPIIDSVFDWKDAAKAHEYMESNANIGKIILKVTDSE</sequence>
<dbReference type="EMBL" id="QCZG01000021">
    <property type="protein sequence ID" value="PWA10689.1"/>
    <property type="molecule type" value="Genomic_DNA"/>
</dbReference>
<dbReference type="Proteomes" id="UP000245998">
    <property type="component" value="Unassembled WGS sequence"/>
</dbReference>
<evidence type="ECO:0000313" key="5">
    <source>
        <dbReference type="Proteomes" id="UP000245998"/>
    </source>
</evidence>
<reference evidence="4 5" key="1">
    <citation type="submission" date="2018-04" db="EMBL/GenBank/DDBJ databases">
        <title>Camelliibacillus theae gen. nov., sp. nov., isolated from Pu'er tea.</title>
        <authorList>
            <person name="Niu L."/>
        </authorList>
    </citation>
    <scope>NUCLEOTIDE SEQUENCE [LARGE SCALE GENOMIC DNA]</scope>
    <source>
        <strain evidence="4 5">T8</strain>
    </source>
</reference>
<evidence type="ECO:0000259" key="3">
    <source>
        <dbReference type="SMART" id="SM00829"/>
    </source>
</evidence>